<dbReference type="PANTHER" id="PTHR40446">
    <property type="entry name" value="N-ACETYLGLUCOSAMINE-1-PHOSPHODIESTER ALPHA-N-ACETYLGLUCOSAMINIDASE"/>
    <property type="match status" value="1"/>
</dbReference>
<proteinExistence type="predicted"/>
<organism evidence="3 4">
    <name type="scientific">Paenibacillus albiflavus</name>
    <dbReference type="NCBI Taxonomy" id="2545760"/>
    <lineage>
        <taxon>Bacteria</taxon>
        <taxon>Bacillati</taxon>
        <taxon>Bacillota</taxon>
        <taxon>Bacilli</taxon>
        <taxon>Bacillales</taxon>
        <taxon>Paenibacillaceae</taxon>
        <taxon>Paenibacillus</taxon>
    </lineage>
</organism>
<comment type="caution">
    <text evidence="3">The sequence shown here is derived from an EMBL/GenBank/DDBJ whole genome shotgun (WGS) entry which is preliminary data.</text>
</comment>
<evidence type="ECO:0000313" key="3">
    <source>
        <dbReference type="EMBL" id="TCZ73039.1"/>
    </source>
</evidence>
<dbReference type="OrthoDB" id="9816453at2"/>
<dbReference type="Pfam" id="PF09992">
    <property type="entry name" value="NAGPA"/>
    <property type="match status" value="1"/>
</dbReference>
<evidence type="ECO:0000313" key="4">
    <source>
        <dbReference type="Proteomes" id="UP000295418"/>
    </source>
</evidence>
<evidence type="ECO:0000259" key="2">
    <source>
        <dbReference type="Pfam" id="PF09992"/>
    </source>
</evidence>
<sequence length="353" mass="38680">MNKVQALNRLMLLCIAPFIGMLIWLMYVNLQIEVPAMNTSVDNTPIKLDTAELEKKLDDITVKVTNSKSLLDDYKPIYEASALESRNMLQIAAASAALPESIIDGRITSKLGRTVRHEASENLDLKLFVLNEGKYTGYAMKVRLKSDQAMRVVLSKDQVGELETTQQAVNRLQAVVGVNAGGYIENKTSKHPVGTIVTDKQFHTNLMPAMSNPIFIGLNSKLQLVGSAYQNQTDIEKLEPLFGVTAGPILIQNKQKVTISSELGPTTKRSARTVIASFEDQQLLFLVIDGDEKDPNAGATLAELQDKLVSLGVKNAYNLDGAGASTLIWNDEMMNLPAEGKAKPAASHFLFFK</sequence>
<dbReference type="PANTHER" id="PTHR40446:SF2">
    <property type="entry name" value="N-ACETYLGLUCOSAMINE-1-PHOSPHODIESTER ALPHA-N-ACETYLGLUCOSAMINIDASE"/>
    <property type="match status" value="1"/>
</dbReference>
<keyword evidence="1" id="KW-0472">Membrane</keyword>
<keyword evidence="3" id="KW-0326">Glycosidase</keyword>
<keyword evidence="1" id="KW-1133">Transmembrane helix</keyword>
<protein>
    <submittedName>
        <fullName evidence="3">Phosphodiester glycosidase family protein</fullName>
    </submittedName>
</protein>
<dbReference type="InterPro" id="IPR018711">
    <property type="entry name" value="NAGPA"/>
</dbReference>
<evidence type="ECO:0000256" key="1">
    <source>
        <dbReference type="SAM" id="Phobius"/>
    </source>
</evidence>
<dbReference type="EMBL" id="SKFG01000035">
    <property type="protein sequence ID" value="TCZ73039.1"/>
    <property type="molecule type" value="Genomic_DNA"/>
</dbReference>
<dbReference type="RefSeq" id="WP_132420165.1">
    <property type="nucleotide sequence ID" value="NZ_SKFG01000035.1"/>
</dbReference>
<keyword evidence="1" id="KW-0812">Transmembrane</keyword>
<dbReference type="Proteomes" id="UP000295418">
    <property type="component" value="Unassembled WGS sequence"/>
</dbReference>
<feature type="transmembrane region" description="Helical" evidence="1">
    <location>
        <begin position="12"/>
        <end position="30"/>
    </location>
</feature>
<gene>
    <name evidence="3" type="ORF">E0485_21710</name>
</gene>
<reference evidence="3 4" key="1">
    <citation type="submission" date="2019-03" db="EMBL/GenBank/DDBJ databases">
        <authorList>
            <person name="Kim M.K.M."/>
        </authorList>
    </citation>
    <scope>NUCLEOTIDE SEQUENCE [LARGE SCALE GENOMIC DNA]</scope>
    <source>
        <strain evidence="3 4">18JY21-1</strain>
    </source>
</reference>
<keyword evidence="3" id="KW-0378">Hydrolase</keyword>
<accession>A0A4R4E0X7</accession>
<keyword evidence="4" id="KW-1185">Reference proteome</keyword>
<dbReference type="GO" id="GO:0016798">
    <property type="term" value="F:hydrolase activity, acting on glycosyl bonds"/>
    <property type="evidence" value="ECO:0007669"/>
    <property type="project" value="UniProtKB-KW"/>
</dbReference>
<dbReference type="AlphaFoldDB" id="A0A4R4E0X7"/>
<feature type="domain" description="Phosphodiester glycosidase" evidence="2">
    <location>
        <begin position="174"/>
        <end position="351"/>
    </location>
</feature>
<name>A0A4R4E0X7_9BACL</name>